<dbReference type="Pfam" id="PF01066">
    <property type="entry name" value="CDP-OH_P_transf"/>
    <property type="match status" value="1"/>
</dbReference>
<feature type="transmembrane region" description="Helical" evidence="12">
    <location>
        <begin position="260"/>
        <end position="283"/>
    </location>
</feature>
<keyword evidence="4 11" id="KW-0808">Transferase</keyword>
<organism evidence="13 14">
    <name type="scientific">Natronomicrosphaera hydrolytica</name>
    <dbReference type="NCBI Taxonomy" id="3242702"/>
    <lineage>
        <taxon>Bacteria</taxon>
        <taxon>Pseudomonadati</taxon>
        <taxon>Planctomycetota</taxon>
        <taxon>Phycisphaerae</taxon>
        <taxon>Phycisphaerales</taxon>
        <taxon>Phycisphaeraceae</taxon>
        <taxon>Natronomicrosphaera</taxon>
    </lineage>
</organism>
<evidence type="ECO:0000256" key="11">
    <source>
        <dbReference type="RuleBase" id="RU003750"/>
    </source>
</evidence>
<keyword evidence="8 12" id="KW-0472">Membrane</keyword>
<accession>A0ABV4U5Z6</accession>
<evidence type="ECO:0000256" key="7">
    <source>
        <dbReference type="ARBA" id="ARBA00023098"/>
    </source>
</evidence>
<evidence type="ECO:0000256" key="2">
    <source>
        <dbReference type="ARBA" id="ARBA00010441"/>
    </source>
</evidence>
<dbReference type="Gene3D" id="1.20.120.1760">
    <property type="match status" value="1"/>
</dbReference>
<dbReference type="InterPro" id="IPR000462">
    <property type="entry name" value="CDP-OH_P_trans"/>
</dbReference>
<feature type="transmembrane region" description="Helical" evidence="12">
    <location>
        <begin position="110"/>
        <end position="135"/>
    </location>
</feature>
<reference evidence="13 14" key="1">
    <citation type="submission" date="2024-08" db="EMBL/GenBank/DDBJ databases">
        <title>Whole-genome sequencing of halo(alkali)philic microorganisms from hypersaline lakes.</title>
        <authorList>
            <person name="Sorokin D.Y."/>
            <person name="Merkel A.Y."/>
            <person name="Messina E."/>
            <person name="Yakimov M."/>
        </authorList>
    </citation>
    <scope>NUCLEOTIDE SEQUENCE [LARGE SCALE GENOMIC DNA]</scope>
    <source>
        <strain evidence="13 14">AB-hyl4</strain>
    </source>
</reference>
<dbReference type="InterPro" id="IPR043130">
    <property type="entry name" value="CDP-OH_PTrfase_TM_dom"/>
</dbReference>
<feature type="transmembrane region" description="Helical" evidence="12">
    <location>
        <begin position="185"/>
        <end position="205"/>
    </location>
</feature>
<dbReference type="EMBL" id="JBGUBD010000006">
    <property type="protein sequence ID" value="MFA9479015.1"/>
    <property type="molecule type" value="Genomic_DNA"/>
</dbReference>
<evidence type="ECO:0000256" key="8">
    <source>
        <dbReference type="ARBA" id="ARBA00023136"/>
    </source>
</evidence>
<dbReference type="InterPro" id="IPR050324">
    <property type="entry name" value="CDP-alcohol_PTase-I"/>
</dbReference>
<dbReference type="PROSITE" id="PS00379">
    <property type="entry name" value="CDP_ALCOHOL_P_TRANSF"/>
    <property type="match status" value="1"/>
</dbReference>
<keyword evidence="3" id="KW-0444">Lipid biosynthesis</keyword>
<evidence type="ECO:0000256" key="3">
    <source>
        <dbReference type="ARBA" id="ARBA00022516"/>
    </source>
</evidence>
<feature type="transmembrane region" description="Helical" evidence="12">
    <location>
        <begin position="147"/>
        <end position="165"/>
    </location>
</feature>
<dbReference type="InterPro" id="IPR048254">
    <property type="entry name" value="CDP_ALCOHOL_P_TRANSF_CS"/>
</dbReference>
<evidence type="ECO:0000256" key="10">
    <source>
        <dbReference type="ARBA" id="ARBA00023264"/>
    </source>
</evidence>
<protein>
    <submittedName>
        <fullName evidence="13">Phosphatidylcholine/phosphatidylserine synthase</fullName>
    </submittedName>
</protein>
<evidence type="ECO:0000256" key="5">
    <source>
        <dbReference type="ARBA" id="ARBA00022692"/>
    </source>
</evidence>
<dbReference type="PANTHER" id="PTHR14269:SF61">
    <property type="entry name" value="CDP-DIACYLGLYCEROL--SERINE O-PHOSPHATIDYLTRANSFERASE"/>
    <property type="match status" value="1"/>
</dbReference>
<dbReference type="RefSeq" id="WP_425345932.1">
    <property type="nucleotide sequence ID" value="NZ_JBGUBD010000006.1"/>
</dbReference>
<sequence length="317" mass="34135">MRQFPPGDTETSSQAARPRLERRLLSRRRRMARRTVAVLPTLFTLGNLLAGFAAIFIASRQADAQLPFGWTPVMFAAVCIFIGMVFDGLDGRIARLTRSSSELGEQLDSMADMVTFGVAPAFVAIQLVGVGVPFMSETVAGDRLFDRIALVAGCIYVVCAALRLARFNVELEADTESDHNSFRGLPSPGAAGTVASVVLLHQYFLAREASDHWTVNLAAFGMVGLMLLVSFAMVSNVRYVHVMNRWVRGRAKVSTLAKAIIVALLLVVHWQGALAAAFALYAISAPAASLYRRVFDTEPPIIGATGGGHAAGHAQDD</sequence>
<keyword evidence="6 12" id="KW-1133">Transmembrane helix</keyword>
<keyword evidence="7" id="KW-0443">Lipid metabolism</keyword>
<keyword evidence="9" id="KW-0594">Phospholipid biosynthesis</keyword>
<name>A0ABV4U5Z6_9BACT</name>
<gene>
    <name evidence="13" type="ORF">ACERK3_12040</name>
</gene>
<evidence type="ECO:0000313" key="13">
    <source>
        <dbReference type="EMBL" id="MFA9479015.1"/>
    </source>
</evidence>
<evidence type="ECO:0000256" key="12">
    <source>
        <dbReference type="SAM" id="Phobius"/>
    </source>
</evidence>
<comment type="subcellular location">
    <subcellularLocation>
        <location evidence="1">Membrane</location>
        <topology evidence="1">Multi-pass membrane protein</topology>
    </subcellularLocation>
</comment>
<feature type="transmembrane region" description="Helical" evidence="12">
    <location>
        <begin position="36"/>
        <end position="58"/>
    </location>
</feature>
<proteinExistence type="inferred from homology"/>
<evidence type="ECO:0000256" key="4">
    <source>
        <dbReference type="ARBA" id="ARBA00022679"/>
    </source>
</evidence>
<evidence type="ECO:0000256" key="1">
    <source>
        <dbReference type="ARBA" id="ARBA00004141"/>
    </source>
</evidence>
<keyword evidence="14" id="KW-1185">Reference proteome</keyword>
<dbReference type="PANTHER" id="PTHR14269">
    <property type="entry name" value="CDP-DIACYLGLYCEROL--GLYCEROL-3-PHOSPHATE 3-PHOSPHATIDYLTRANSFERASE-RELATED"/>
    <property type="match status" value="1"/>
</dbReference>
<feature type="transmembrane region" description="Helical" evidence="12">
    <location>
        <begin position="217"/>
        <end position="239"/>
    </location>
</feature>
<comment type="similarity">
    <text evidence="2 11">Belongs to the CDP-alcohol phosphatidyltransferase class-I family.</text>
</comment>
<feature type="transmembrane region" description="Helical" evidence="12">
    <location>
        <begin position="70"/>
        <end position="89"/>
    </location>
</feature>
<evidence type="ECO:0000313" key="14">
    <source>
        <dbReference type="Proteomes" id="UP001575105"/>
    </source>
</evidence>
<evidence type="ECO:0000256" key="6">
    <source>
        <dbReference type="ARBA" id="ARBA00022989"/>
    </source>
</evidence>
<comment type="caution">
    <text evidence="13">The sequence shown here is derived from an EMBL/GenBank/DDBJ whole genome shotgun (WGS) entry which is preliminary data.</text>
</comment>
<dbReference type="Proteomes" id="UP001575105">
    <property type="component" value="Unassembled WGS sequence"/>
</dbReference>
<keyword evidence="5 12" id="KW-0812">Transmembrane</keyword>
<evidence type="ECO:0000256" key="9">
    <source>
        <dbReference type="ARBA" id="ARBA00023209"/>
    </source>
</evidence>
<keyword evidence="10" id="KW-1208">Phospholipid metabolism</keyword>